<sequence>MLALAQAVTVAGPCARPVTQGRARAKCTCGKTKTPPNCDGSHARFVETLQTRHVAPSKLGVGAGCDKKPSADEE</sequence>
<keyword evidence="2" id="KW-1185">Reference proteome</keyword>
<evidence type="ECO:0008006" key="3">
    <source>
        <dbReference type="Google" id="ProtNLM"/>
    </source>
</evidence>
<dbReference type="AlphaFoldDB" id="A0AAW1SCB1"/>
<dbReference type="Proteomes" id="UP001445335">
    <property type="component" value="Unassembled WGS sequence"/>
</dbReference>
<name>A0AAW1SCB1_9CHLO</name>
<evidence type="ECO:0000313" key="1">
    <source>
        <dbReference type="EMBL" id="KAK9843425.1"/>
    </source>
</evidence>
<proteinExistence type="predicted"/>
<comment type="caution">
    <text evidence="1">The sequence shown here is derived from an EMBL/GenBank/DDBJ whole genome shotgun (WGS) entry which is preliminary data.</text>
</comment>
<organism evidence="1 2">
    <name type="scientific">Elliptochloris bilobata</name>
    <dbReference type="NCBI Taxonomy" id="381761"/>
    <lineage>
        <taxon>Eukaryota</taxon>
        <taxon>Viridiplantae</taxon>
        <taxon>Chlorophyta</taxon>
        <taxon>core chlorophytes</taxon>
        <taxon>Trebouxiophyceae</taxon>
        <taxon>Trebouxiophyceae incertae sedis</taxon>
        <taxon>Elliptochloris clade</taxon>
        <taxon>Elliptochloris</taxon>
    </lineage>
</organism>
<dbReference type="EMBL" id="JALJOU010000006">
    <property type="protein sequence ID" value="KAK9843425.1"/>
    <property type="molecule type" value="Genomic_DNA"/>
</dbReference>
<dbReference type="InterPro" id="IPR042216">
    <property type="entry name" value="MitoNEET_CISD"/>
</dbReference>
<reference evidence="1 2" key="1">
    <citation type="journal article" date="2024" name="Nat. Commun.">
        <title>Phylogenomics reveals the evolutionary origins of lichenization in chlorophyte algae.</title>
        <authorList>
            <person name="Puginier C."/>
            <person name="Libourel C."/>
            <person name="Otte J."/>
            <person name="Skaloud P."/>
            <person name="Haon M."/>
            <person name="Grisel S."/>
            <person name="Petersen M."/>
            <person name="Berrin J.G."/>
            <person name="Delaux P.M."/>
            <person name="Dal Grande F."/>
            <person name="Keller J."/>
        </authorList>
    </citation>
    <scope>NUCLEOTIDE SEQUENCE [LARGE SCALE GENOMIC DNA]</scope>
    <source>
        <strain evidence="1 2">SAG 245.80</strain>
    </source>
</reference>
<gene>
    <name evidence="1" type="ORF">WJX81_001845</name>
</gene>
<accession>A0AAW1SCB1</accession>
<dbReference type="Gene3D" id="3.40.5.90">
    <property type="entry name" value="CDGSH iron-sulfur domain, mitoNEET-type"/>
    <property type="match status" value="1"/>
</dbReference>
<protein>
    <recommendedName>
        <fullName evidence="3">Iron-binding zinc finger CDGSH type domain-containing protein</fullName>
    </recommendedName>
</protein>
<evidence type="ECO:0000313" key="2">
    <source>
        <dbReference type="Proteomes" id="UP001445335"/>
    </source>
</evidence>